<feature type="region of interest" description="Disordered" evidence="1">
    <location>
        <begin position="683"/>
        <end position="703"/>
    </location>
</feature>
<evidence type="ECO:0000256" key="1">
    <source>
        <dbReference type="SAM" id="MobiDB-lite"/>
    </source>
</evidence>
<dbReference type="PANTHER" id="PTHR32010:SF20">
    <property type="match status" value="1"/>
</dbReference>
<feature type="compositionally biased region" description="Low complexity" evidence="1">
    <location>
        <begin position="362"/>
        <end position="373"/>
    </location>
</feature>
<feature type="compositionally biased region" description="Basic residues" evidence="1">
    <location>
        <begin position="347"/>
        <end position="357"/>
    </location>
</feature>
<dbReference type="eggNOG" id="ENOG502R7I6">
    <property type="taxonomic scope" value="Eukaryota"/>
</dbReference>
<keyword evidence="3" id="KW-1185">Reference proteome</keyword>
<dbReference type="EMBL" id="CM000766">
    <property type="protein sequence ID" value="EES13285.2"/>
    <property type="molecule type" value="Genomic_DNA"/>
</dbReference>
<feature type="region of interest" description="Disordered" evidence="1">
    <location>
        <begin position="463"/>
        <end position="552"/>
    </location>
</feature>
<gene>
    <name evidence="2" type="ORF">SORBI_3007G025100</name>
</gene>
<dbReference type="AlphaFoldDB" id="C5YMI3"/>
<feature type="compositionally biased region" description="Polar residues" evidence="1">
    <location>
        <begin position="179"/>
        <end position="191"/>
    </location>
</feature>
<dbReference type="Pfam" id="PF05623">
    <property type="entry name" value="DUF789"/>
    <property type="match status" value="2"/>
</dbReference>
<feature type="compositionally biased region" description="Basic residues" evidence="1">
    <location>
        <begin position="153"/>
        <end position="172"/>
    </location>
</feature>
<evidence type="ECO:0000313" key="2">
    <source>
        <dbReference type="EMBL" id="EES13285.2"/>
    </source>
</evidence>
<feature type="compositionally biased region" description="Polar residues" evidence="1">
    <location>
        <begin position="494"/>
        <end position="517"/>
    </location>
</feature>
<reference evidence="3" key="2">
    <citation type="journal article" date="2018" name="Plant J.">
        <title>The Sorghum bicolor reference genome: improved assembly, gene annotations, a transcriptome atlas, and signatures of genome organization.</title>
        <authorList>
            <person name="McCormick R.F."/>
            <person name="Truong S.K."/>
            <person name="Sreedasyam A."/>
            <person name="Jenkins J."/>
            <person name="Shu S."/>
            <person name="Sims D."/>
            <person name="Kennedy M."/>
            <person name="Amirebrahimi M."/>
            <person name="Weers B.D."/>
            <person name="McKinley B."/>
            <person name="Mattison A."/>
            <person name="Morishige D.T."/>
            <person name="Grimwood J."/>
            <person name="Schmutz J."/>
            <person name="Mullet J.E."/>
        </authorList>
    </citation>
    <scope>NUCLEOTIDE SEQUENCE [LARGE SCALE GENOMIC DNA]</scope>
    <source>
        <strain evidence="3">cv. BTx623</strain>
    </source>
</reference>
<name>C5YMI3_SORBI</name>
<feature type="region of interest" description="Disordered" evidence="1">
    <location>
        <begin position="217"/>
        <end position="315"/>
    </location>
</feature>
<sequence>MPPGDQGRSTPGNIADGDVPRRRRPIFVSRRCPEKISPENLKFERRVAEIQARQEEEQKQMTAAFMGSLSFTVCYPYSETLSDDHVQDGESIAWNVIDDIHVTSTPLLLKDSTQQGEGQLLKDSANKPPDDTDFLEGTFYKINLDKQKATITRNKKSSKKPKKKKGKGKGKGRKESYATEMQSEPPTQPCSTCAAATGGETLASSSSRVAVHVPQLGYSSSSSSSRVTAKLINTPAVNSPSSGNEKEPSVSSSTDDFKSFKSTTSYATAASSSVNDYAGSLSDARSERSLSASDSTDSRGFKKTSGEGNKPNVDQSFSLAVSRGCSQEALLCSDYASNDGDFQKVVSRKSAQKMKKMQRLESSAPSSTMAASSGPTIARELVPRAPFREVITIGHYINDVTFYGRKPNQRKGKYQKARSLSNLSKTGYTDGDVSGSNDTMLVITTVHQAKPRSSHHVTLEAIEETNSPRCRPKEGELKAMAPPVGDGIKGTDSKAPSSDKSCSLGSLANSSCANNKGGQKKDVALDGGDSGDTIAPSSDKTSSKGHLDISSCVDRKQQKKAVALVDGGTEDIDSRAPTSHKTSSLGHLVNFSCVDREEQKKKATALVGGATQDINSRAPTSDKTSSLLGHLVSSSCADREEQKKKAMALVGGGGGTKDRDSRAPTSDKTSSLCHLVKSSCVDRKEQKKAMSPVGGDSKNTDSRAVPSDITLSLCHLAISSCADSEEQKKQENRIAFSTHASSQLDKIIKAANYVYEIQAASDVYMISGIHADIETFLHAATPVIGQISCTKSKISLQDQRLWSVWRWYEQPECYGIEVQKEGKINSIWPEFSTYFRPLLSAVQLFGQSGKSPNHGGLIFEYLEMENPFSRPPIFTKIKQLRDGVNLSGNPIFGDPKQLESVKLSDLHPASWFSVAWYPICQIPAAAGSCQASFLTYHSLGKLVPQTCSTDKAVGHDPIICPIVGLLGYKEEGEKWFQLRRQLRFKSRPNVSSKSKINHAELLNKRLRALKQGASIMSKAVMPRASGNYHSDYTFFQSRFH</sequence>
<dbReference type="Gramene" id="EES13285">
    <property type="protein sequence ID" value="EES13285"/>
    <property type="gene ID" value="SORBI_3007G025100"/>
</dbReference>
<dbReference type="InParanoid" id="C5YMI3"/>
<proteinExistence type="predicted"/>
<dbReference type="InterPro" id="IPR008507">
    <property type="entry name" value="DUF789"/>
</dbReference>
<protein>
    <submittedName>
        <fullName evidence="2">Uncharacterized protein</fullName>
    </submittedName>
</protein>
<feature type="region of interest" description="Disordered" evidence="1">
    <location>
        <begin position="150"/>
        <end position="193"/>
    </location>
</feature>
<feature type="compositionally biased region" description="Low complexity" evidence="1">
    <location>
        <begin position="260"/>
        <end position="273"/>
    </location>
</feature>
<dbReference type="Proteomes" id="UP000000768">
    <property type="component" value="Chromosome 7"/>
</dbReference>
<dbReference type="OMA" id="VHQAKPR"/>
<organism evidence="2 3">
    <name type="scientific">Sorghum bicolor</name>
    <name type="common">Sorghum</name>
    <name type="synonym">Sorghum vulgare</name>
    <dbReference type="NCBI Taxonomy" id="4558"/>
    <lineage>
        <taxon>Eukaryota</taxon>
        <taxon>Viridiplantae</taxon>
        <taxon>Streptophyta</taxon>
        <taxon>Embryophyta</taxon>
        <taxon>Tracheophyta</taxon>
        <taxon>Spermatophyta</taxon>
        <taxon>Magnoliopsida</taxon>
        <taxon>Liliopsida</taxon>
        <taxon>Poales</taxon>
        <taxon>Poaceae</taxon>
        <taxon>PACMAD clade</taxon>
        <taxon>Panicoideae</taxon>
        <taxon>Andropogonodae</taxon>
        <taxon>Andropogoneae</taxon>
        <taxon>Sorghinae</taxon>
        <taxon>Sorghum</taxon>
    </lineage>
</organism>
<feature type="region of interest" description="Disordered" evidence="1">
    <location>
        <begin position="1"/>
        <end position="25"/>
    </location>
</feature>
<dbReference type="PANTHER" id="PTHR32010">
    <property type="entry name" value="PHOTOSYSTEM II STABILITY/ASSEMBLY FACTOR HCF136, CHLOROPLASTIC"/>
    <property type="match status" value="1"/>
</dbReference>
<feature type="region of interest" description="Disordered" evidence="1">
    <location>
        <begin position="110"/>
        <end position="132"/>
    </location>
</feature>
<accession>C5YMI3</accession>
<evidence type="ECO:0000313" key="3">
    <source>
        <dbReference type="Proteomes" id="UP000000768"/>
    </source>
</evidence>
<dbReference type="HOGENOM" id="CLU_020188_1_0_1"/>
<reference evidence="2 3" key="1">
    <citation type="journal article" date="2009" name="Nature">
        <title>The Sorghum bicolor genome and the diversification of grasses.</title>
        <authorList>
            <person name="Paterson A.H."/>
            <person name="Bowers J.E."/>
            <person name="Bruggmann R."/>
            <person name="Dubchak I."/>
            <person name="Grimwood J."/>
            <person name="Gundlach H."/>
            <person name="Haberer G."/>
            <person name="Hellsten U."/>
            <person name="Mitros T."/>
            <person name="Poliakov A."/>
            <person name="Schmutz J."/>
            <person name="Spannagl M."/>
            <person name="Tang H."/>
            <person name="Wang X."/>
            <person name="Wicker T."/>
            <person name="Bharti A.K."/>
            <person name="Chapman J."/>
            <person name="Feltus F.A."/>
            <person name="Gowik U."/>
            <person name="Grigoriev I.V."/>
            <person name="Lyons E."/>
            <person name="Maher C.A."/>
            <person name="Martis M."/>
            <person name="Narechania A."/>
            <person name="Otillar R.P."/>
            <person name="Penning B.W."/>
            <person name="Salamov A.A."/>
            <person name="Wang Y."/>
            <person name="Zhang L."/>
            <person name="Carpita N.C."/>
            <person name="Freeling M."/>
            <person name="Gingle A.R."/>
            <person name="Hash C.T."/>
            <person name="Keller B."/>
            <person name="Klein P."/>
            <person name="Kresovich S."/>
            <person name="McCann M.C."/>
            <person name="Ming R."/>
            <person name="Peterson D.G."/>
            <person name="Mehboob-ur-Rahman"/>
            <person name="Ware D."/>
            <person name="Westhoff P."/>
            <person name="Mayer K.F."/>
            <person name="Messing J."/>
            <person name="Rokhsar D.S."/>
        </authorList>
    </citation>
    <scope>NUCLEOTIDE SEQUENCE [LARGE SCALE GENOMIC DNA]</scope>
    <source>
        <strain evidence="3">cv. BTx623</strain>
    </source>
</reference>
<feature type="region of interest" description="Disordered" evidence="1">
    <location>
        <begin position="347"/>
        <end position="375"/>
    </location>
</feature>
<dbReference type="OrthoDB" id="1920576at2759"/>
<feature type="region of interest" description="Disordered" evidence="1">
    <location>
        <begin position="635"/>
        <end position="670"/>
    </location>
</feature>